<dbReference type="EMBL" id="RQGT01000099">
    <property type="protein sequence ID" value="TGM11041.1"/>
    <property type="molecule type" value="Genomic_DNA"/>
</dbReference>
<comment type="similarity">
    <text evidence="1 3">Belongs to the short-chain dehydrogenases/reductases (SDR) family.</text>
</comment>
<dbReference type="InterPro" id="IPR002347">
    <property type="entry name" value="SDR_fam"/>
</dbReference>
<dbReference type="PRINTS" id="PR00080">
    <property type="entry name" value="SDRFAMILY"/>
</dbReference>
<dbReference type="InterPro" id="IPR020904">
    <property type="entry name" value="Sc_DH/Rdtase_CS"/>
</dbReference>
<proteinExistence type="inferred from homology"/>
<evidence type="ECO:0000256" key="2">
    <source>
        <dbReference type="ARBA" id="ARBA00023002"/>
    </source>
</evidence>
<dbReference type="InterPro" id="IPR036291">
    <property type="entry name" value="NAD(P)-bd_dom_sf"/>
</dbReference>
<evidence type="ECO:0000313" key="5">
    <source>
        <dbReference type="Proteomes" id="UP000297422"/>
    </source>
</evidence>
<dbReference type="Pfam" id="PF00106">
    <property type="entry name" value="adh_short"/>
    <property type="match status" value="1"/>
</dbReference>
<organism evidence="4 5">
    <name type="scientific">Leptospira stimsonii</name>
    <dbReference type="NCBI Taxonomy" id="2202203"/>
    <lineage>
        <taxon>Bacteria</taxon>
        <taxon>Pseudomonadati</taxon>
        <taxon>Spirochaetota</taxon>
        <taxon>Spirochaetia</taxon>
        <taxon>Leptospirales</taxon>
        <taxon>Leptospiraceae</taxon>
        <taxon>Leptospira</taxon>
    </lineage>
</organism>
<dbReference type="Gene3D" id="3.40.50.720">
    <property type="entry name" value="NAD(P)-binding Rossmann-like Domain"/>
    <property type="match status" value="1"/>
</dbReference>
<dbReference type="SUPFAM" id="SSF51735">
    <property type="entry name" value="NAD(P)-binding Rossmann-fold domains"/>
    <property type="match status" value="1"/>
</dbReference>
<evidence type="ECO:0000256" key="1">
    <source>
        <dbReference type="ARBA" id="ARBA00006484"/>
    </source>
</evidence>
<protein>
    <submittedName>
        <fullName evidence="4">SDR family oxidoreductase</fullName>
    </submittedName>
</protein>
<name>A0ABY2MXH7_9LEPT</name>
<keyword evidence="2" id="KW-0560">Oxidoreductase</keyword>
<comment type="caution">
    <text evidence="4">The sequence shown here is derived from an EMBL/GenBank/DDBJ whole genome shotgun (WGS) entry which is preliminary data.</text>
</comment>
<dbReference type="NCBIfam" id="NF004825">
    <property type="entry name" value="PRK06181.1"/>
    <property type="match status" value="1"/>
</dbReference>
<evidence type="ECO:0000256" key="3">
    <source>
        <dbReference type="RuleBase" id="RU000363"/>
    </source>
</evidence>
<keyword evidence="5" id="KW-1185">Reference proteome</keyword>
<dbReference type="PROSITE" id="PS00061">
    <property type="entry name" value="ADH_SHORT"/>
    <property type="match status" value="1"/>
</dbReference>
<reference evidence="5" key="1">
    <citation type="journal article" date="2019" name="PLoS Negl. Trop. Dis.">
        <title>Revisiting the worldwide diversity of Leptospira species in the environment.</title>
        <authorList>
            <person name="Vincent A.T."/>
            <person name="Schiettekatte O."/>
            <person name="Bourhy P."/>
            <person name="Veyrier F.J."/>
            <person name="Picardeau M."/>
        </authorList>
    </citation>
    <scope>NUCLEOTIDE SEQUENCE [LARGE SCALE GENOMIC DNA]</scope>
    <source>
        <strain evidence="5">201702407</strain>
    </source>
</reference>
<sequence length="273" mass="30664">MFIWKITLSQNERKVVAITGAAGGIGFESALEFYNNGWDLSLCDIDGALMSQKLDQNKFNSNRILSSEFDIAKRENCETWIGETVERFGRLDCLICNAGIAHRSLFKNTDPEVILKVMSINFNSVVFLCHAAIPHLVKAKGSLIGISSVAGFSPLYGRTGYVSSKHALSGFFETIRSELEPELHVCLVYPAFVKTLFDKNTMDGDGKKLTREKPTIGNHLLPEVVAKTIFRSVARREKRIVLSPIAKLSYLISRLFPNFFTWIMKKNTQSEFL</sequence>
<evidence type="ECO:0000313" key="4">
    <source>
        <dbReference type="EMBL" id="TGM11041.1"/>
    </source>
</evidence>
<accession>A0ABY2MXH7</accession>
<dbReference type="Proteomes" id="UP000297422">
    <property type="component" value="Unassembled WGS sequence"/>
</dbReference>
<dbReference type="PANTHER" id="PTHR44196">
    <property type="entry name" value="DEHYDROGENASE/REDUCTASE SDR FAMILY MEMBER 7B"/>
    <property type="match status" value="1"/>
</dbReference>
<dbReference type="PANTHER" id="PTHR44196:SF1">
    <property type="entry name" value="DEHYDROGENASE_REDUCTASE SDR FAMILY MEMBER 7B"/>
    <property type="match status" value="1"/>
</dbReference>
<gene>
    <name evidence="4" type="ORF">EHQ90_16985</name>
</gene>
<dbReference type="PRINTS" id="PR00081">
    <property type="entry name" value="GDHRDH"/>
</dbReference>